<comment type="caution">
    <text evidence="2">The sequence shown here is derived from an EMBL/GenBank/DDBJ whole genome shotgun (WGS) entry which is preliminary data.</text>
</comment>
<proteinExistence type="predicted"/>
<keyword evidence="1" id="KW-1133">Transmembrane helix</keyword>
<evidence type="ECO:0000256" key="1">
    <source>
        <dbReference type="SAM" id="Phobius"/>
    </source>
</evidence>
<name>A0A4U6BL59_9BRAD</name>
<organism evidence="2 3">
    <name type="scientific">Afipia massiliensis</name>
    <dbReference type="NCBI Taxonomy" id="211460"/>
    <lineage>
        <taxon>Bacteria</taxon>
        <taxon>Pseudomonadati</taxon>
        <taxon>Pseudomonadota</taxon>
        <taxon>Alphaproteobacteria</taxon>
        <taxon>Hyphomicrobiales</taxon>
        <taxon>Nitrobacteraceae</taxon>
        <taxon>Afipia</taxon>
    </lineage>
</organism>
<evidence type="ECO:0000313" key="2">
    <source>
        <dbReference type="EMBL" id="TKT71020.1"/>
    </source>
</evidence>
<dbReference type="AlphaFoldDB" id="A0A4U6BL59"/>
<gene>
    <name evidence="2" type="ORF">YH63_006140</name>
</gene>
<feature type="transmembrane region" description="Helical" evidence="1">
    <location>
        <begin position="136"/>
        <end position="157"/>
    </location>
</feature>
<sequence>MKTDIVAGRHVGFTHGHRRPSADVLGWSVLKREGEGIMKLNSFLVLATIVAAVFGLGLLIGPSQMGAFYGVRHTPATEVVGRIAGSTILAFAIIFWGARNANGTEALKAAMVAGFVTNGLDCLILLHATWTGLLNAYGWAQAAINGLLALGFANFTFGKR</sequence>
<feature type="transmembrane region" description="Helical" evidence="1">
    <location>
        <begin position="40"/>
        <end position="60"/>
    </location>
</feature>
<protein>
    <submittedName>
        <fullName evidence="2">Uncharacterized protein</fullName>
    </submittedName>
</protein>
<dbReference type="RefSeq" id="WP_137325131.1">
    <property type="nucleotide sequence ID" value="NZ_LBIA02000001.1"/>
</dbReference>
<keyword evidence="3" id="KW-1185">Reference proteome</keyword>
<dbReference type="Proteomes" id="UP000034832">
    <property type="component" value="Unassembled WGS sequence"/>
</dbReference>
<accession>A0A4U6BL59</accession>
<feature type="transmembrane region" description="Helical" evidence="1">
    <location>
        <begin position="80"/>
        <end position="98"/>
    </location>
</feature>
<feature type="transmembrane region" description="Helical" evidence="1">
    <location>
        <begin position="110"/>
        <end position="130"/>
    </location>
</feature>
<reference evidence="2" key="1">
    <citation type="submission" date="2019-04" db="EMBL/GenBank/DDBJ databases">
        <title>Whole genome sequencing of cave bacteria.</title>
        <authorList>
            <person name="Gan H.M."/>
            <person name="Barton H."/>
            <person name="Savka M.A."/>
        </authorList>
    </citation>
    <scope>NUCLEOTIDE SEQUENCE [LARGE SCALE GENOMIC DNA]</scope>
    <source>
        <strain evidence="2">LC387</strain>
    </source>
</reference>
<keyword evidence="1" id="KW-0472">Membrane</keyword>
<dbReference type="EMBL" id="LBIA02000001">
    <property type="protein sequence ID" value="TKT71020.1"/>
    <property type="molecule type" value="Genomic_DNA"/>
</dbReference>
<evidence type="ECO:0000313" key="3">
    <source>
        <dbReference type="Proteomes" id="UP000034832"/>
    </source>
</evidence>
<keyword evidence="1" id="KW-0812">Transmembrane</keyword>